<feature type="transmembrane region" description="Helical" evidence="1">
    <location>
        <begin position="65"/>
        <end position="82"/>
    </location>
</feature>
<reference evidence="2" key="1">
    <citation type="journal article" date="2014" name="Int. J. Syst. Evol. Microbiol.">
        <title>Complete genome sequence of Corynebacterium casei LMG S-19264T (=DSM 44701T), isolated from a smear-ripened cheese.</title>
        <authorList>
            <consortium name="US DOE Joint Genome Institute (JGI-PGF)"/>
            <person name="Walter F."/>
            <person name="Albersmeier A."/>
            <person name="Kalinowski J."/>
            <person name="Ruckert C."/>
        </authorList>
    </citation>
    <scope>NUCLEOTIDE SEQUENCE</scope>
    <source>
        <strain evidence="2">CGMCC 1.6293</strain>
    </source>
</reference>
<organism evidence="2 3">
    <name type="scientific">Pseudooceanicola nanhaiensis</name>
    <dbReference type="NCBI Taxonomy" id="375761"/>
    <lineage>
        <taxon>Bacteria</taxon>
        <taxon>Pseudomonadati</taxon>
        <taxon>Pseudomonadota</taxon>
        <taxon>Alphaproteobacteria</taxon>
        <taxon>Rhodobacterales</taxon>
        <taxon>Paracoccaceae</taxon>
        <taxon>Pseudooceanicola</taxon>
    </lineage>
</organism>
<evidence type="ECO:0000256" key="1">
    <source>
        <dbReference type="SAM" id="Phobius"/>
    </source>
</evidence>
<evidence type="ECO:0008006" key="4">
    <source>
        <dbReference type="Google" id="ProtNLM"/>
    </source>
</evidence>
<protein>
    <recommendedName>
        <fullName evidence="4">DUF1109 domain-containing protein</fullName>
    </recommendedName>
</protein>
<feature type="transmembrane region" description="Helical" evidence="1">
    <location>
        <begin position="191"/>
        <end position="211"/>
    </location>
</feature>
<reference evidence="2" key="2">
    <citation type="submission" date="2020-09" db="EMBL/GenBank/DDBJ databases">
        <authorList>
            <person name="Sun Q."/>
            <person name="Zhou Y."/>
        </authorList>
    </citation>
    <scope>NUCLEOTIDE SEQUENCE</scope>
    <source>
        <strain evidence="2">CGMCC 1.6293</strain>
    </source>
</reference>
<keyword evidence="1" id="KW-0812">Transmembrane</keyword>
<feature type="transmembrane region" description="Helical" evidence="1">
    <location>
        <begin position="26"/>
        <end position="45"/>
    </location>
</feature>
<dbReference type="RefSeq" id="WP_028285379.1">
    <property type="nucleotide sequence ID" value="NZ_BMLF01000001.1"/>
</dbReference>
<dbReference type="Proteomes" id="UP000649829">
    <property type="component" value="Unassembled WGS sequence"/>
</dbReference>
<evidence type="ECO:0000313" key="3">
    <source>
        <dbReference type="Proteomes" id="UP000649829"/>
    </source>
</evidence>
<sequence length="213" mass="21257">MKTEDLIAELAAAPAAAPPTTLERRAALGVGLGVLVTLALFLWALGPRPGLAAALADPVVAAKTVLPLVLGGMALVLALRAARPGVPGGALARVVWAVPVAVAGLVLWAFAATPPEARMAAFIGHSIAVCLPAVVILSLPIYAGLVAALRSGAPVRPALSGALAGLAAGGIACGIYSTFCVEDTPLFYGVWYSLAVCLATGLGAVIGARALRW</sequence>
<name>A0A917SJI6_9RHOB</name>
<proteinExistence type="predicted"/>
<accession>A0A917SJI6</accession>
<evidence type="ECO:0000313" key="2">
    <source>
        <dbReference type="EMBL" id="GGL85508.1"/>
    </source>
</evidence>
<comment type="caution">
    <text evidence="2">The sequence shown here is derived from an EMBL/GenBank/DDBJ whole genome shotgun (WGS) entry which is preliminary data.</text>
</comment>
<keyword evidence="1" id="KW-1133">Transmembrane helix</keyword>
<feature type="transmembrane region" description="Helical" evidence="1">
    <location>
        <begin position="119"/>
        <end position="146"/>
    </location>
</feature>
<keyword evidence="3" id="KW-1185">Reference proteome</keyword>
<dbReference type="EMBL" id="BMLF01000001">
    <property type="protein sequence ID" value="GGL85508.1"/>
    <property type="molecule type" value="Genomic_DNA"/>
</dbReference>
<dbReference type="InterPro" id="IPR009495">
    <property type="entry name" value="NrsF"/>
</dbReference>
<feature type="transmembrane region" description="Helical" evidence="1">
    <location>
        <begin position="94"/>
        <end position="113"/>
    </location>
</feature>
<gene>
    <name evidence="2" type="ORF">GCM10011534_04280</name>
</gene>
<feature type="transmembrane region" description="Helical" evidence="1">
    <location>
        <begin position="158"/>
        <end position="179"/>
    </location>
</feature>
<dbReference type="AlphaFoldDB" id="A0A917SJI6"/>
<keyword evidence="1" id="KW-0472">Membrane</keyword>
<dbReference type="Pfam" id="PF06532">
    <property type="entry name" value="NrsF"/>
    <property type="match status" value="1"/>
</dbReference>